<dbReference type="Proteomes" id="UP000054359">
    <property type="component" value="Unassembled WGS sequence"/>
</dbReference>
<feature type="non-terminal residue" evidence="1">
    <location>
        <position position="38"/>
    </location>
</feature>
<accession>A0A087UDN5</accession>
<name>A0A087UDN5_STEMI</name>
<organism evidence="1 2">
    <name type="scientific">Stegodyphus mimosarum</name>
    <name type="common">African social velvet spider</name>
    <dbReference type="NCBI Taxonomy" id="407821"/>
    <lineage>
        <taxon>Eukaryota</taxon>
        <taxon>Metazoa</taxon>
        <taxon>Ecdysozoa</taxon>
        <taxon>Arthropoda</taxon>
        <taxon>Chelicerata</taxon>
        <taxon>Arachnida</taxon>
        <taxon>Araneae</taxon>
        <taxon>Araneomorphae</taxon>
        <taxon>Entelegynae</taxon>
        <taxon>Eresoidea</taxon>
        <taxon>Eresidae</taxon>
        <taxon>Stegodyphus</taxon>
    </lineage>
</organism>
<protein>
    <submittedName>
        <fullName evidence="1">Uncharacterized protein</fullName>
    </submittedName>
</protein>
<dbReference type="AlphaFoldDB" id="A0A087UDN5"/>
<sequence>YPTALSKCSMNFDVFFSNINETRNHKYNIIKKFIYYEA</sequence>
<evidence type="ECO:0000313" key="1">
    <source>
        <dbReference type="EMBL" id="KFM75474.1"/>
    </source>
</evidence>
<proteinExistence type="predicted"/>
<evidence type="ECO:0000313" key="2">
    <source>
        <dbReference type="Proteomes" id="UP000054359"/>
    </source>
</evidence>
<gene>
    <name evidence="1" type="ORF">X975_06890</name>
</gene>
<reference evidence="1 2" key="1">
    <citation type="submission" date="2013-11" db="EMBL/GenBank/DDBJ databases">
        <title>Genome sequencing of Stegodyphus mimosarum.</title>
        <authorList>
            <person name="Bechsgaard J."/>
        </authorList>
    </citation>
    <scope>NUCLEOTIDE SEQUENCE [LARGE SCALE GENOMIC DNA]</scope>
</reference>
<feature type="non-terminal residue" evidence="1">
    <location>
        <position position="1"/>
    </location>
</feature>
<dbReference type="EMBL" id="KK119364">
    <property type="protein sequence ID" value="KFM75474.1"/>
    <property type="molecule type" value="Genomic_DNA"/>
</dbReference>
<keyword evidence="2" id="KW-1185">Reference proteome</keyword>